<comment type="similarity">
    <text evidence="2 12">Belongs to the amiloride-sensitive sodium channel (TC 1.A.6) family.</text>
</comment>
<dbReference type="AlphaFoldDB" id="A0A212FEE1"/>
<sequence length="412" mass="47541">MAEGESVKCSRFFKGSNPIKIVLVMLCVGLVVQQISVCIMKLIDIPVTTYTHFDFNKTITYPSITLCREPPYKQDKLLEYGLYSHPILTSAWRNFNFSSIFLDDLWEEITYNDEDFFVQYALDSVRDNVEVTSTMTFMHGRCYTLSPRDLSRKAEATIESGYSIMVQHNKTDLENPITLKTPGYYVFVHYVREPFTEVDVFNGGLVDQLYVNTGETLTAKLKVDEYVKINDDEDPCSRTANYSASVCTTQYVSDEVVSAVNCSGPWMNSDRPYCNNFQDMRNLISTYYSLYKNHNSSTCPRLCHSYLYNVYVTDRQKFYYWDTRSDVAKETSEAALQTQLYFYFNSMMVSVFEEKYNYDWNVFLADLGGSVGFLLGLSVIGLINIIGRIWITIEPLICKKNIRDEDKKVDGE</sequence>
<proteinExistence type="inferred from homology"/>
<evidence type="ECO:0000313" key="13">
    <source>
        <dbReference type="EMBL" id="OWR52083.1"/>
    </source>
</evidence>
<dbReference type="PRINTS" id="PR01078">
    <property type="entry name" value="AMINACHANNEL"/>
</dbReference>
<keyword evidence="9" id="KW-0472">Membrane</keyword>
<evidence type="ECO:0000256" key="2">
    <source>
        <dbReference type="ARBA" id="ARBA00007193"/>
    </source>
</evidence>
<dbReference type="OrthoDB" id="7939651at2759"/>
<evidence type="ECO:0000256" key="4">
    <source>
        <dbReference type="ARBA" id="ARBA00022461"/>
    </source>
</evidence>
<evidence type="ECO:0000256" key="9">
    <source>
        <dbReference type="ARBA" id="ARBA00023136"/>
    </source>
</evidence>
<dbReference type="Gene3D" id="1.10.287.770">
    <property type="entry name" value="YojJ-like"/>
    <property type="match status" value="1"/>
</dbReference>
<comment type="caution">
    <text evidence="13">The sequence shown here is derived from an EMBL/GenBank/DDBJ whole genome shotgun (WGS) entry which is preliminary data.</text>
</comment>
<keyword evidence="11 12" id="KW-0407">Ion channel</keyword>
<evidence type="ECO:0000256" key="5">
    <source>
        <dbReference type="ARBA" id="ARBA00022692"/>
    </source>
</evidence>
<keyword evidence="5 12" id="KW-0812">Transmembrane</keyword>
<organism evidence="13 14">
    <name type="scientific">Danaus plexippus plexippus</name>
    <dbReference type="NCBI Taxonomy" id="278856"/>
    <lineage>
        <taxon>Eukaryota</taxon>
        <taxon>Metazoa</taxon>
        <taxon>Ecdysozoa</taxon>
        <taxon>Arthropoda</taxon>
        <taxon>Hexapoda</taxon>
        <taxon>Insecta</taxon>
        <taxon>Pterygota</taxon>
        <taxon>Neoptera</taxon>
        <taxon>Endopterygota</taxon>
        <taxon>Lepidoptera</taxon>
        <taxon>Glossata</taxon>
        <taxon>Ditrysia</taxon>
        <taxon>Papilionoidea</taxon>
        <taxon>Nymphalidae</taxon>
        <taxon>Danainae</taxon>
        <taxon>Danaini</taxon>
        <taxon>Danaina</taxon>
        <taxon>Danaus</taxon>
        <taxon>Danaus</taxon>
    </lineage>
</organism>
<comment type="subcellular location">
    <subcellularLocation>
        <location evidence="1">Membrane</location>
        <topology evidence="1">Multi-pass membrane protein</topology>
    </subcellularLocation>
</comment>
<evidence type="ECO:0000256" key="8">
    <source>
        <dbReference type="ARBA" id="ARBA00023065"/>
    </source>
</evidence>
<evidence type="ECO:0000256" key="1">
    <source>
        <dbReference type="ARBA" id="ARBA00004141"/>
    </source>
</evidence>
<keyword evidence="6" id="KW-1133">Transmembrane helix</keyword>
<keyword evidence="14" id="KW-1185">Reference proteome</keyword>
<name>A0A212FEE1_DANPL</name>
<evidence type="ECO:0000256" key="12">
    <source>
        <dbReference type="RuleBase" id="RU000679"/>
    </source>
</evidence>
<dbReference type="InterPro" id="IPR001873">
    <property type="entry name" value="ENaC"/>
</dbReference>
<keyword evidence="10 12" id="KW-0739">Sodium transport</keyword>
<dbReference type="STRING" id="278856.A0A212FEE1"/>
<gene>
    <name evidence="13" type="ORF">KGM_206363</name>
</gene>
<evidence type="ECO:0000256" key="11">
    <source>
        <dbReference type="ARBA" id="ARBA00023303"/>
    </source>
</evidence>
<keyword evidence="8 12" id="KW-0406">Ion transport</keyword>
<dbReference type="Pfam" id="PF00858">
    <property type="entry name" value="ASC"/>
    <property type="match status" value="1"/>
</dbReference>
<dbReference type="GO" id="GO:0015280">
    <property type="term" value="F:ligand-gated sodium channel activity"/>
    <property type="evidence" value="ECO:0007669"/>
    <property type="project" value="TreeGrafter"/>
</dbReference>
<evidence type="ECO:0000256" key="10">
    <source>
        <dbReference type="ARBA" id="ARBA00023201"/>
    </source>
</evidence>
<keyword evidence="4 12" id="KW-0894">Sodium channel</keyword>
<keyword evidence="3 12" id="KW-0813">Transport</keyword>
<evidence type="ECO:0000256" key="7">
    <source>
        <dbReference type="ARBA" id="ARBA00023053"/>
    </source>
</evidence>
<evidence type="ECO:0000256" key="6">
    <source>
        <dbReference type="ARBA" id="ARBA00022989"/>
    </source>
</evidence>
<evidence type="ECO:0000256" key="3">
    <source>
        <dbReference type="ARBA" id="ARBA00022448"/>
    </source>
</evidence>
<evidence type="ECO:0000313" key="14">
    <source>
        <dbReference type="Proteomes" id="UP000007151"/>
    </source>
</evidence>
<dbReference type="Proteomes" id="UP000007151">
    <property type="component" value="Unassembled WGS sequence"/>
</dbReference>
<dbReference type="PANTHER" id="PTHR11690:SF248">
    <property type="entry name" value="PICKPOCKET 17, ISOFORM A"/>
    <property type="match status" value="1"/>
</dbReference>
<reference evidence="13 14" key="1">
    <citation type="journal article" date="2011" name="Cell">
        <title>The monarch butterfly genome yields insights into long-distance migration.</title>
        <authorList>
            <person name="Zhan S."/>
            <person name="Merlin C."/>
            <person name="Boore J.L."/>
            <person name="Reppert S.M."/>
        </authorList>
    </citation>
    <scope>NUCLEOTIDE SEQUENCE [LARGE SCALE GENOMIC DNA]</scope>
    <source>
        <strain evidence="13">F-2</strain>
    </source>
</reference>
<dbReference type="PANTHER" id="PTHR11690">
    <property type="entry name" value="AMILORIDE-SENSITIVE SODIUM CHANNEL-RELATED"/>
    <property type="match status" value="1"/>
</dbReference>
<dbReference type="EMBL" id="AGBW02008959">
    <property type="protein sequence ID" value="OWR52083.1"/>
    <property type="molecule type" value="Genomic_DNA"/>
</dbReference>
<protein>
    <submittedName>
        <fullName evidence="13">Uncharacterized protein</fullName>
    </submittedName>
</protein>
<keyword evidence="7" id="KW-0915">Sodium</keyword>
<accession>A0A212FEE1</accession>
<dbReference type="GO" id="GO:0005886">
    <property type="term" value="C:plasma membrane"/>
    <property type="evidence" value="ECO:0007669"/>
    <property type="project" value="TreeGrafter"/>
</dbReference>
<dbReference type="FunCoup" id="A0A212FEE1">
    <property type="interactions" value="12"/>
</dbReference>
<dbReference type="eggNOG" id="KOG4294">
    <property type="taxonomic scope" value="Eukaryota"/>
</dbReference>
<dbReference type="KEGG" id="dpl:KGM_206363"/>